<name>H1S206_9BURK</name>
<reference evidence="1 2" key="1">
    <citation type="journal article" date="2012" name="J. Bacteriol.">
        <title>De Novo Genome Project of Cupriavidus basilensis OR16.</title>
        <authorList>
            <person name="Cserhati M."/>
            <person name="Kriszt B."/>
            <person name="Szoboszlay S."/>
            <person name="Toth A."/>
            <person name="Szabo I."/>
            <person name="Tancsics A."/>
            <person name="Nagy I."/>
            <person name="Horvath B."/>
            <person name="Nagy I."/>
            <person name="Kukolya J."/>
        </authorList>
    </citation>
    <scope>NUCLEOTIDE SEQUENCE [LARGE SCALE GENOMIC DNA]</scope>
    <source>
        <strain evidence="1 2">OR16</strain>
    </source>
</reference>
<dbReference type="PATRIC" id="fig|1127483.3.peg.1709"/>
<organism evidence="1 2">
    <name type="scientific">Cupriavidus basilensis OR16</name>
    <dbReference type="NCBI Taxonomy" id="1127483"/>
    <lineage>
        <taxon>Bacteria</taxon>
        <taxon>Pseudomonadati</taxon>
        <taxon>Pseudomonadota</taxon>
        <taxon>Betaproteobacteria</taxon>
        <taxon>Burkholderiales</taxon>
        <taxon>Burkholderiaceae</taxon>
        <taxon>Cupriavidus</taxon>
    </lineage>
</organism>
<evidence type="ECO:0000313" key="2">
    <source>
        <dbReference type="Proteomes" id="UP000005808"/>
    </source>
</evidence>
<comment type="caution">
    <text evidence="1">The sequence shown here is derived from an EMBL/GenBank/DDBJ whole genome shotgun (WGS) entry which is preliminary data.</text>
</comment>
<accession>H1S206</accession>
<gene>
    <name evidence="1" type="ORF">OR16_08542</name>
</gene>
<proteinExistence type="predicted"/>
<dbReference type="AlphaFoldDB" id="H1S206"/>
<protein>
    <submittedName>
        <fullName evidence="1">Uncharacterized protein</fullName>
    </submittedName>
</protein>
<dbReference type="Proteomes" id="UP000005808">
    <property type="component" value="Unassembled WGS sequence"/>
</dbReference>
<evidence type="ECO:0000313" key="1">
    <source>
        <dbReference type="EMBL" id="EHP43500.1"/>
    </source>
</evidence>
<dbReference type="EMBL" id="AHJE01000018">
    <property type="protein sequence ID" value="EHP43500.1"/>
    <property type="molecule type" value="Genomic_DNA"/>
</dbReference>
<sequence length="91" mass="10555">MLDHGEWSRWMAENELIFRRTLMEDYGVVVTTRFRGVSERAPKDTPLFVTRVVGKGADENKSYGARTLDEALEQHEQLVQKLIRALRAAHR</sequence>